<reference evidence="1" key="1">
    <citation type="journal article" date="2016" name="Genome Announc.">
        <title>Draft genomes of two strains of Paenibacillus glucanolyticus with capability to degrade lignocellulose.</title>
        <authorList>
            <person name="Mathews S.L."/>
            <person name="Pawlak J."/>
            <person name="Grunden A.M."/>
        </authorList>
    </citation>
    <scope>NUCLEOTIDE SEQUENCE [LARGE SCALE GENOMIC DNA]</scope>
    <source>
        <strain evidence="1">SLM1</strain>
    </source>
</reference>
<accession>A0A163DNH4</accession>
<proteinExistence type="predicted"/>
<sequence>MAKFHAALHRRRTLEELSDRQILESIESVTFSLEELHDYKDMFRELERKGLIVTGDFEDFLWSAKGESSNFLFQFDCEIYGEINQALKCYSVQKMYNGITTANRSPKYRTNKRGYTNYPRFSIRPSQTFRRYV</sequence>
<keyword evidence="2" id="KW-1185">Reference proteome</keyword>
<evidence type="ECO:0000313" key="1">
    <source>
        <dbReference type="EMBL" id="KZS43349.1"/>
    </source>
</evidence>
<gene>
    <name evidence="1" type="ORF">AWU65_01665</name>
</gene>
<dbReference type="RefSeq" id="WP_063480754.1">
    <property type="nucleotide sequence ID" value="NZ_LWMH01000003.1"/>
</dbReference>
<dbReference type="AlphaFoldDB" id="A0A163DNH4"/>
<dbReference type="EMBL" id="LWMH01000003">
    <property type="protein sequence ID" value="KZS43349.1"/>
    <property type="molecule type" value="Genomic_DNA"/>
</dbReference>
<name>A0A163DNH4_9BACL</name>
<organism evidence="1 2">
    <name type="scientific">Paenibacillus glucanolyticus</name>
    <dbReference type="NCBI Taxonomy" id="59843"/>
    <lineage>
        <taxon>Bacteria</taxon>
        <taxon>Bacillati</taxon>
        <taxon>Bacillota</taxon>
        <taxon>Bacilli</taxon>
        <taxon>Bacillales</taxon>
        <taxon>Paenibacillaceae</taxon>
        <taxon>Paenibacillus</taxon>
    </lineage>
</organism>
<comment type="caution">
    <text evidence="1">The sequence shown here is derived from an EMBL/GenBank/DDBJ whole genome shotgun (WGS) entry which is preliminary data.</text>
</comment>
<dbReference type="Proteomes" id="UP000076796">
    <property type="component" value="Unassembled WGS sequence"/>
</dbReference>
<evidence type="ECO:0000313" key="2">
    <source>
        <dbReference type="Proteomes" id="UP000076796"/>
    </source>
</evidence>
<protein>
    <submittedName>
        <fullName evidence="1">Uncharacterized protein</fullName>
    </submittedName>
</protein>